<dbReference type="OrthoDB" id="9804543at2"/>
<dbReference type="RefSeq" id="WP_150625947.1">
    <property type="nucleotide sequence ID" value="NZ_CABPSQ010000004.1"/>
</dbReference>
<name>A0A5E5A895_9BURK</name>
<dbReference type="GO" id="GO:0043565">
    <property type="term" value="F:sequence-specific DNA binding"/>
    <property type="evidence" value="ECO:0007669"/>
    <property type="project" value="InterPro"/>
</dbReference>
<dbReference type="AlphaFoldDB" id="A0A5E5A895"/>
<dbReference type="PROSITE" id="PS00041">
    <property type="entry name" value="HTH_ARAC_FAMILY_1"/>
    <property type="match status" value="1"/>
</dbReference>
<gene>
    <name evidence="6" type="ORF">PCA31118_03027</name>
</gene>
<dbReference type="Gene3D" id="2.60.120.10">
    <property type="entry name" value="Jelly Rolls"/>
    <property type="match status" value="1"/>
</dbReference>
<dbReference type="Gene3D" id="1.10.10.60">
    <property type="entry name" value="Homeodomain-like"/>
    <property type="match status" value="1"/>
</dbReference>
<dbReference type="GO" id="GO:0003700">
    <property type="term" value="F:DNA-binding transcription factor activity"/>
    <property type="evidence" value="ECO:0007669"/>
    <property type="project" value="InterPro"/>
</dbReference>
<dbReference type="EMBL" id="CABPSQ010000004">
    <property type="protein sequence ID" value="VVE68755.1"/>
    <property type="molecule type" value="Genomic_DNA"/>
</dbReference>
<dbReference type="FunFam" id="1.10.10.60:FF:000132">
    <property type="entry name" value="AraC family transcriptional regulator"/>
    <property type="match status" value="1"/>
</dbReference>
<feature type="domain" description="HTH araC/xylS-type" evidence="5">
    <location>
        <begin position="167"/>
        <end position="264"/>
    </location>
</feature>
<proteinExistence type="predicted"/>
<dbReference type="InterPro" id="IPR014710">
    <property type="entry name" value="RmlC-like_jellyroll"/>
</dbReference>
<keyword evidence="3" id="KW-0238">DNA-binding</keyword>
<accession>A0A5E5A895</accession>
<keyword evidence="2" id="KW-0805">Transcription regulation</keyword>
<evidence type="ECO:0000256" key="3">
    <source>
        <dbReference type="ARBA" id="ARBA00023125"/>
    </source>
</evidence>
<dbReference type="SUPFAM" id="SSF46689">
    <property type="entry name" value="Homeodomain-like"/>
    <property type="match status" value="1"/>
</dbReference>
<dbReference type="InterPro" id="IPR009057">
    <property type="entry name" value="Homeodomain-like_sf"/>
</dbReference>
<keyword evidence="7" id="KW-1185">Reference proteome</keyword>
<dbReference type="InterPro" id="IPR011051">
    <property type="entry name" value="RmlC_Cupin_sf"/>
</dbReference>
<dbReference type="Proteomes" id="UP000414136">
    <property type="component" value="Unassembled WGS sequence"/>
</dbReference>
<sequence length="267" mass="30166">MDQTGQDRQAAWSQLSGVLPDPAPLTFRTATFEGGQVFEPRCQPWGKVGFALTGVMEVIVEGKHFLSPPHYATWIPAQASHRCHNRQSVRFVTIYIDRDWCRDMPETACTLALSPLIRAIFADFLSRDVMTPQGEDDLRLARVLMDQLRKAPRRDSYLPLSDDPLVRPITDALQSHPSDRRSLADWAESLGATERTVSRRFQSSMGISFNEWRQRLKLVIALSQIEEGKPVQRIADDLGYSTPSAFIAMFRRQTGTSPSFIATQDWG</sequence>
<keyword evidence="4" id="KW-0804">Transcription</keyword>
<evidence type="ECO:0000313" key="7">
    <source>
        <dbReference type="Proteomes" id="UP000414136"/>
    </source>
</evidence>
<evidence type="ECO:0000256" key="1">
    <source>
        <dbReference type="ARBA" id="ARBA00022491"/>
    </source>
</evidence>
<reference evidence="6 7" key="1">
    <citation type="submission" date="2019-08" db="EMBL/GenBank/DDBJ databases">
        <authorList>
            <person name="Peeters C."/>
        </authorList>
    </citation>
    <scope>NUCLEOTIDE SEQUENCE [LARGE SCALE GENOMIC DNA]</scope>
    <source>
        <strain evidence="6 7">LMG 31118</strain>
    </source>
</reference>
<dbReference type="SUPFAM" id="SSF51182">
    <property type="entry name" value="RmlC-like cupins"/>
    <property type="match status" value="1"/>
</dbReference>
<evidence type="ECO:0000259" key="5">
    <source>
        <dbReference type="PROSITE" id="PS01124"/>
    </source>
</evidence>
<protein>
    <submittedName>
        <fullName evidence="6">AraC family transcriptional regulator</fullName>
    </submittedName>
</protein>
<evidence type="ECO:0000256" key="2">
    <source>
        <dbReference type="ARBA" id="ARBA00023015"/>
    </source>
</evidence>
<evidence type="ECO:0000256" key="4">
    <source>
        <dbReference type="ARBA" id="ARBA00023163"/>
    </source>
</evidence>
<dbReference type="InterPro" id="IPR018062">
    <property type="entry name" value="HTH_AraC-typ_CS"/>
</dbReference>
<dbReference type="PANTHER" id="PTHR11019">
    <property type="entry name" value="HTH-TYPE TRANSCRIPTIONAL REGULATOR NIMR"/>
    <property type="match status" value="1"/>
</dbReference>
<dbReference type="CDD" id="cd06124">
    <property type="entry name" value="cupin_NimR-like_N"/>
    <property type="match status" value="1"/>
</dbReference>
<keyword evidence="1" id="KW-0678">Repressor</keyword>
<dbReference type="InterPro" id="IPR018060">
    <property type="entry name" value="HTH_AraC"/>
</dbReference>
<organism evidence="6 7">
    <name type="scientific">Pandoraea captiosa</name>
    <dbReference type="NCBI Taxonomy" id="2508302"/>
    <lineage>
        <taxon>Bacteria</taxon>
        <taxon>Pseudomonadati</taxon>
        <taxon>Pseudomonadota</taxon>
        <taxon>Betaproteobacteria</taxon>
        <taxon>Burkholderiales</taxon>
        <taxon>Burkholderiaceae</taxon>
        <taxon>Pandoraea</taxon>
    </lineage>
</organism>
<dbReference type="PANTHER" id="PTHR11019:SF190">
    <property type="entry name" value="ARAC-FAMILY REGULATORY PROTEIN"/>
    <property type="match status" value="1"/>
</dbReference>
<dbReference type="SMART" id="SM00342">
    <property type="entry name" value="HTH_ARAC"/>
    <property type="match status" value="1"/>
</dbReference>
<evidence type="ECO:0000313" key="6">
    <source>
        <dbReference type="EMBL" id="VVE68755.1"/>
    </source>
</evidence>
<dbReference type="Pfam" id="PF12833">
    <property type="entry name" value="HTH_18"/>
    <property type="match status" value="1"/>
</dbReference>
<dbReference type="PROSITE" id="PS01124">
    <property type="entry name" value="HTH_ARAC_FAMILY_2"/>
    <property type="match status" value="1"/>
</dbReference>